<evidence type="ECO:0000256" key="8">
    <source>
        <dbReference type="ARBA" id="ARBA00022946"/>
    </source>
</evidence>
<dbReference type="SUPFAM" id="SSF54637">
    <property type="entry name" value="Thioesterase/thiol ester dehydrase-isomerase"/>
    <property type="match status" value="2"/>
</dbReference>
<dbReference type="InterPro" id="IPR049427">
    <property type="entry name" value="Acyl-ACP_TE_C"/>
</dbReference>
<dbReference type="Gene3D" id="3.10.129.10">
    <property type="entry name" value="Hotdog Thioesterase"/>
    <property type="match status" value="1"/>
</dbReference>
<evidence type="ECO:0000256" key="7">
    <source>
        <dbReference type="ARBA" id="ARBA00022832"/>
    </source>
</evidence>
<dbReference type="InterPro" id="IPR045023">
    <property type="entry name" value="FATA/B"/>
</dbReference>
<comment type="function">
    <text evidence="11">Plays an essential role in chain termination during de novo fatty acid synthesis.</text>
</comment>
<feature type="domain" description="Acyl-ACP thioesterase-like C-terminal" evidence="13">
    <location>
        <begin position="321"/>
        <end position="426"/>
    </location>
</feature>
<dbReference type="Pfam" id="PF20791">
    <property type="entry name" value="Acyl-ACP_TE_C"/>
    <property type="match status" value="1"/>
</dbReference>
<dbReference type="GO" id="GO:0016297">
    <property type="term" value="F:fatty acyl-[ACP] hydrolase activity"/>
    <property type="evidence" value="ECO:0007669"/>
    <property type="project" value="InterPro"/>
</dbReference>
<dbReference type="Proteomes" id="UP001153555">
    <property type="component" value="Unassembled WGS sequence"/>
</dbReference>
<evidence type="ECO:0000259" key="12">
    <source>
        <dbReference type="Pfam" id="PF01643"/>
    </source>
</evidence>
<reference evidence="14" key="1">
    <citation type="submission" date="2019-12" db="EMBL/GenBank/DDBJ databases">
        <authorList>
            <person name="Scholes J."/>
        </authorList>
    </citation>
    <scope>NUCLEOTIDE SEQUENCE</scope>
</reference>
<organism evidence="14 15">
    <name type="scientific">Striga hermonthica</name>
    <name type="common">Purple witchweed</name>
    <name type="synonym">Buchnera hermonthica</name>
    <dbReference type="NCBI Taxonomy" id="68872"/>
    <lineage>
        <taxon>Eukaryota</taxon>
        <taxon>Viridiplantae</taxon>
        <taxon>Streptophyta</taxon>
        <taxon>Embryophyta</taxon>
        <taxon>Tracheophyta</taxon>
        <taxon>Spermatophyta</taxon>
        <taxon>Magnoliopsida</taxon>
        <taxon>eudicotyledons</taxon>
        <taxon>Gunneridae</taxon>
        <taxon>Pentapetalae</taxon>
        <taxon>asterids</taxon>
        <taxon>lamiids</taxon>
        <taxon>Lamiales</taxon>
        <taxon>Orobanchaceae</taxon>
        <taxon>Buchnereae</taxon>
        <taxon>Striga</taxon>
    </lineage>
</organism>
<evidence type="ECO:0000256" key="2">
    <source>
        <dbReference type="ARBA" id="ARBA00006500"/>
    </source>
</evidence>
<keyword evidence="3 11" id="KW-0444">Lipid biosynthesis</keyword>
<dbReference type="AlphaFoldDB" id="A0A9N7NEI3"/>
<dbReference type="OrthoDB" id="618395at2759"/>
<dbReference type="InterPro" id="IPR029069">
    <property type="entry name" value="HotDog_dom_sf"/>
</dbReference>
<evidence type="ECO:0000313" key="14">
    <source>
        <dbReference type="EMBL" id="CAA0827291.1"/>
    </source>
</evidence>
<keyword evidence="10 11" id="KW-0275">Fatty acid biosynthesis</keyword>
<dbReference type="GO" id="GO:0000036">
    <property type="term" value="F:acyl carrier activity"/>
    <property type="evidence" value="ECO:0007669"/>
    <property type="project" value="TreeGrafter"/>
</dbReference>
<dbReference type="GO" id="GO:0009507">
    <property type="term" value="C:chloroplast"/>
    <property type="evidence" value="ECO:0007669"/>
    <property type="project" value="UniProtKB-SubCell"/>
</dbReference>
<evidence type="ECO:0000256" key="10">
    <source>
        <dbReference type="ARBA" id="ARBA00023160"/>
    </source>
</evidence>
<evidence type="ECO:0000256" key="6">
    <source>
        <dbReference type="ARBA" id="ARBA00022801"/>
    </source>
</evidence>
<keyword evidence="6 11" id="KW-0378">Hydrolase</keyword>
<evidence type="ECO:0000256" key="5">
    <source>
        <dbReference type="ARBA" id="ARBA00022640"/>
    </source>
</evidence>
<comment type="similarity">
    <text evidence="2 11">Belongs to the acyl-ACP thioesterase family.</text>
</comment>
<dbReference type="EMBL" id="CACSLK010027751">
    <property type="protein sequence ID" value="CAA0827291.1"/>
    <property type="molecule type" value="Genomic_DNA"/>
</dbReference>
<name>A0A9N7NEI3_STRHE</name>
<feature type="domain" description="Acyl-ACP thioesterase N-terminal hotdog" evidence="12">
    <location>
        <begin position="156"/>
        <end position="290"/>
    </location>
</feature>
<keyword evidence="15" id="KW-1185">Reference proteome</keyword>
<evidence type="ECO:0000256" key="4">
    <source>
        <dbReference type="ARBA" id="ARBA00022528"/>
    </source>
</evidence>
<keyword evidence="5 11" id="KW-0934">Plastid</keyword>
<keyword evidence="7 11" id="KW-0276">Fatty acid metabolism</keyword>
<evidence type="ECO:0000256" key="3">
    <source>
        <dbReference type="ARBA" id="ARBA00022516"/>
    </source>
</evidence>
<protein>
    <recommendedName>
        <fullName evidence="11">Acyl-[acyl-carrier-protein] hydrolase</fullName>
        <ecNumber evidence="11">3.1.2.-</ecNumber>
    </recommendedName>
</protein>
<sequence>MEEPRIWYRSYSEVLHLLNRTTLDFSASPPFSPQTHLRSRADKSLSAMALLQNHSLLLSKQDLLSQQINRSGDFRVAAGRPRQRLGFHGGCRAASARRMELKAETKTDVETAHGKRVNGVQVDGISIPERNSLSRSEVNLQMNHEYLLGRFAEGKSVFRQSFVIRSYEIGPDKTATVETIMNLLQETALNHVANSGVAGDGFGVTREMSLRKLIWVVTRIQVQIDKYSSWGDVVEVDTWVDAAGKNGMRRDWIIRDYNTQNIITRATSTWVTMNRETRRLSKIPDEVRSELVPFYLNRLAIASENTDRENIPKLTDDIAGEIRTGLAPRWSDMDVNQHVNNVKYIGWMLESVPINVLQDYDITNMTMEYRRECHQSDVLQSLTRMNLETIDLEGDNQDKKHHLECTHLLRMEGDHAEIVRARTMWQIKPSRII</sequence>
<evidence type="ECO:0000256" key="11">
    <source>
        <dbReference type="RuleBase" id="RU363096"/>
    </source>
</evidence>
<evidence type="ECO:0000256" key="9">
    <source>
        <dbReference type="ARBA" id="ARBA00023098"/>
    </source>
</evidence>
<dbReference type="PANTHER" id="PTHR31727">
    <property type="entry name" value="OLEOYL-ACYL CARRIER PROTEIN THIOESTERASE 1, CHLOROPLASTIC"/>
    <property type="match status" value="1"/>
</dbReference>
<keyword evidence="9 11" id="KW-0443">Lipid metabolism</keyword>
<dbReference type="FunFam" id="3.10.129.10:FF:000014">
    <property type="entry name" value="Acyl-[acyl-carrier-protein] hydrolase"/>
    <property type="match status" value="1"/>
</dbReference>
<comment type="subcellular location">
    <subcellularLocation>
        <location evidence="1 11">Plastid</location>
        <location evidence="1 11">Chloroplast</location>
    </subcellularLocation>
</comment>
<evidence type="ECO:0000256" key="1">
    <source>
        <dbReference type="ARBA" id="ARBA00004229"/>
    </source>
</evidence>
<proteinExistence type="inferred from homology"/>
<accession>A0A9N7NEI3</accession>
<dbReference type="EC" id="3.1.2.-" evidence="11"/>
<comment type="caution">
    <text evidence="14">The sequence shown here is derived from an EMBL/GenBank/DDBJ whole genome shotgun (WGS) entry which is preliminary data.</text>
</comment>
<dbReference type="InterPro" id="IPR002864">
    <property type="entry name" value="Acyl-ACP_thioesterase_NHD"/>
</dbReference>
<dbReference type="PANTHER" id="PTHR31727:SF5">
    <property type="entry name" value="ACYL-[ACYL-CARRIER-PROTEIN] HYDROLASE"/>
    <property type="match status" value="1"/>
</dbReference>
<keyword evidence="8" id="KW-0809">Transit peptide</keyword>
<evidence type="ECO:0000313" key="15">
    <source>
        <dbReference type="Proteomes" id="UP001153555"/>
    </source>
</evidence>
<dbReference type="CDD" id="cd00586">
    <property type="entry name" value="4HBT"/>
    <property type="match status" value="1"/>
</dbReference>
<keyword evidence="4 11" id="KW-0150">Chloroplast</keyword>
<evidence type="ECO:0000259" key="13">
    <source>
        <dbReference type="Pfam" id="PF20791"/>
    </source>
</evidence>
<dbReference type="Pfam" id="PF01643">
    <property type="entry name" value="Acyl-ACP_TE"/>
    <property type="match status" value="1"/>
</dbReference>
<gene>
    <name evidence="14" type="ORF">SHERM_22986</name>
</gene>